<dbReference type="STRING" id="104663.SAMN04488121_10413"/>
<dbReference type="AlphaFoldDB" id="A0A1G7TNA5"/>
<proteinExistence type="predicted"/>
<keyword evidence="1" id="KW-1133">Transmembrane helix</keyword>
<reference evidence="4 5" key="1">
    <citation type="submission" date="2016-10" db="EMBL/GenBank/DDBJ databases">
        <authorList>
            <person name="de Groot N.N."/>
        </authorList>
    </citation>
    <scope>NUCLEOTIDE SEQUENCE [LARGE SCALE GENOMIC DNA]</scope>
    <source>
        <strain evidence="4 5">DSM 527</strain>
    </source>
</reference>
<keyword evidence="1" id="KW-0812">Transmembrane</keyword>
<dbReference type="InterPro" id="IPR006860">
    <property type="entry name" value="FecR"/>
</dbReference>
<feature type="transmembrane region" description="Helical" evidence="1">
    <location>
        <begin position="91"/>
        <end position="109"/>
    </location>
</feature>
<dbReference type="RefSeq" id="WP_089834211.1">
    <property type="nucleotide sequence ID" value="NZ_FNBN01000004.1"/>
</dbReference>
<dbReference type="GO" id="GO:0016989">
    <property type="term" value="F:sigma factor antagonist activity"/>
    <property type="evidence" value="ECO:0007669"/>
    <property type="project" value="TreeGrafter"/>
</dbReference>
<dbReference type="EMBL" id="FNBN01000004">
    <property type="protein sequence ID" value="SDG36592.1"/>
    <property type="molecule type" value="Genomic_DNA"/>
</dbReference>
<dbReference type="Pfam" id="PF16344">
    <property type="entry name" value="FecR_C"/>
    <property type="match status" value="1"/>
</dbReference>
<dbReference type="OrthoDB" id="643697at2"/>
<dbReference type="Pfam" id="PF04773">
    <property type="entry name" value="FecR"/>
    <property type="match status" value="1"/>
</dbReference>
<organism evidence="4 5">
    <name type="scientific">Chitinophaga filiformis</name>
    <name type="common">Myxococcus filiformis</name>
    <name type="synonym">Flexibacter filiformis</name>
    <dbReference type="NCBI Taxonomy" id="104663"/>
    <lineage>
        <taxon>Bacteria</taxon>
        <taxon>Pseudomonadati</taxon>
        <taxon>Bacteroidota</taxon>
        <taxon>Chitinophagia</taxon>
        <taxon>Chitinophagales</taxon>
        <taxon>Chitinophagaceae</taxon>
        <taxon>Chitinophaga</taxon>
    </lineage>
</organism>
<sequence length="411" mass="46045">MKYDQEYIYTLLLRKQLGELSEVEDTLLQNVIHTDEQVRKCYYEQEEAKLYTDNAFLDDLRVEHDWLKVAAILAPKPLHTRIFQFARQHSTAAAVFVTAVACAGSWMVYTQGYFQTPTETPAYASMVYHKAPPAVKKTTPAAVVLPADTTVHVTTTPAVPAGNMPAAPAGDTVAMDAISPLAGRRITHDSIYLSSTIEWNTLTVPPRTDYRIELSDGTEVHLNASSTLRFPFIFPGRTREVYLEGEAFFTVAHDPKHPFIVHTGTTSVIALGTEFNVNSYDHNIITTSLVTGSVVTDVGDSLDVTLKPGYEAIYRPGERFKVKRFDENVTLGWRDGIFRFQNKPLEDIIPVMKRWFGLKVSFAKPGMADQLISGDLDKDKPVTDFLNDICRAKGLDFKIYDGTIHFTVQKQ</sequence>
<evidence type="ECO:0000313" key="4">
    <source>
        <dbReference type="EMBL" id="SDG36592.1"/>
    </source>
</evidence>
<feature type="domain" description="FecR protein" evidence="2">
    <location>
        <begin position="209"/>
        <end position="294"/>
    </location>
</feature>
<name>A0A1G7TNA5_CHIFI</name>
<evidence type="ECO:0000313" key="5">
    <source>
        <dbReference type="Proteomes" id="UP000199045"/>
    </source>
</evidence>
<keyword evidence="1" id="KW-0472">Membrane</keyword>
<feature type="domain" description="Protein FecR C-terminal" evidence="3">
    <location>
        <begin position="338"/>
        <end position="404"/>
    </location>
</feature>
<dbReference type="Gene3D" id="2.60.120.1440">
    <property type="match status" value="1"/>
</dbReference>
<gene>
    <name evidence="4" type="ORF">SAMN04488121_10413</name>
</gene>
<dbReference type="Proteomes" id="UP000199045">
    <property type="component" value="Unassembled WGS sequence"/>
</dbReference>
<evidence type="ECO:0000259" key="2">
    <source>
        <dbReference type="Pfam" id="PF04773"/>
    </source>
</evidence>
<dbReference type="InterPro" id="IPR032508">
    <property type="entry name" value="FecR_C"/>
</dbReference>
<dbReference type="PANTHER" id="PTHR30273:SF2">
    <property type="entry name" value="PROTEIN FECR"/>
    <property type="match status" value="1"/>
</dbReference>
<accession>A0A1G7TNA5</accession>
<evidence type="ECO:0000259" key="3">
    <source>
        <dbReference type="Pfam" id="PF16344"/>
    </source>
</evidence>
<dbReference type="Gene3D" id="3.55.50.30">
    <property type="match status" value="1"/>
</dbReference>
<dbReference type="PANTHER" id="PTHR30273">
    <property type="entry name" value="PERIPLASMIC SIGNAL SENSOR AND SIGMA FACTOR ACTIVATOR FECR-RELATED"/>
    <property type="match status" value="1"/>
</dbReference>
<dbReference type="InterPro" id="IPR012373">
    <property type="entry name" value="Ferrdict_sens_TM"/>
</dbReference>
<evidence type="ECO:0000256" key="1">
    <source>
        <dbReference type="SAM" id="Phobius"/>
    </source>
</evidence>
<protein>
    <submittedName>
        <fullName evidence="4">FecR protein</fullName>
    </submittedName>
</protein>